<evidence type="ECO:0000313" key="4">
    <source>
        <dbReference type="Proteomes" id="UP001206924"/>
    </source>
</evidence>
<accession>A0ABT1NNP9</accession>
<dbReference type="EMBL" id="JANFLP010000006">
    <property type="protein sequence ID" value="MCQ1949353.1"/>
    <property type="molecule type" value="Genomic_DNA"/>
</dbReference>
<keyword evidence="2" id="KW-0812">Transmembrane</keyword>
<feature type="region of interest" description="Disordered" evidence="1">
    <location>
        <begin position="271"/>
        <end position="290"/>
    </location>
</feature>
<dbReference type="RefSeq" id="WP_255865060.1">
    <property type="nucleotide sequence ID" value="NZ_CP104263.1"/>
</dbReference>
<feature type="region of interest" description="Disordered" evidence="1">
    <location>
        <begin position="58"/>
        <end position="132"/>
    </location>
</feature>
<gene>
    <name evidence="3" type="ORF">NNX28_05340</name>
</gene>
<feature type="compositionally biased region" description="Polar residues" evidence="1">
    <location>
        <begin position="99"/>
        <end position="108"/>
    </location>
</feature>
<proteinExistence type="predicted"/>
<feature type="compositionally biased region" description="Low complexity" evidence="1">
    <location>
        <begin position="311"/>
        <end position="341"/>
    </location>
</feature>
<reference evidence="3 4" key="1">
    <citation type="submission" date="2022-07" db="EMBL/GenBank/DDBJ databases">
        <title>Novel species in genus Arthrobacter.</title>
        <authorList>
            <person name="Liu Y."/>
        </authorList>
    </citation>
    <scope>NUCLEOTIDE SEQUENCE [LARGE SCALE GENOMIC DNA]</scope>
    <source>
        <strain evidence="4">zg-Y859</strain>
    </source>
</reference>
<feature type="transmembrane region" description="Helical" evidence="2">
    <location>
        <begin position="167"/>
        <end position="188"/>
    </location>
</feature>
<keyword evidence="2" id="KW-0472">Membrane</keyword>
<feature type="region of interest" description="Disordered" evidence="1">
    <location>
        <begin position="303"/>
        <end position="357"/>
    </location>
</feature>
<feature type="region of interest" description="Disordered" evidence="1">
    <location>
        <begin position="203"/>
        <end position="233"/>
    </location>
</feature>
<sequence>MDFPINSSLIGSLTGSLNSSLNSSLVLALAVALWLVWVGPYFLRRPATSAAETIAQTAAPQATTQTAAPSTARAAVTADRPAANTIRPPASPDKGSQGIIMNNISTTPSGGGAAQFQSQEQPDVRPEQPGPAFRIRTGRTVLAASGLLGILAVVVGTLLAAFTSVSWFLPVAGLAVVAAVVAMLRSLALRDRRRRVEDAFRAAMGPEPRYTQNRAAAEPDDVQAPAAPETEPQPETVLFDRESAAVPDESTAPPARVTAEELRTEALKVAAAPVQPPAKPSTTPWQPVELPKPIYVDAPKAERPAPEPIVLPETPRPLTKTPLRPASTPAPATAHAQQARPETGKINLDDVLSRRRA</sequence>
<feature type="transmembrane region" description="Helical" evidence="2">
    <location>
        <begin position="141"/>
        <end position="161"/>
    </location>
</feature>
<feature type="transmembrane region" description="Helical" evidence="2">
    <location>
        <begin position="20"/>
        <end position="43"/>
    </location>
</feature>
<feature type="compositionally biased region" description="Low complexity" evidence="1">
    <location>
        <begin position="58"/>
        <end position="83"/>
    </location>
</feature>
<comment type="caution">
    <text evidence="3">The sequence shown here is derived from an EMBL/GenBank/DDBJ whole genome shotgun (WGS) entry which is preliminary data.</text>
</comment>
<evidence type="ECO:0000256" key="2">
    <source>
        <dbReference type="SAM" id="Phobius"/>
    </source>
</evidence>
<feature type="compositionally biased region" description="Low complexity" evidence="1">
    <location>
        <begin position="223"/>
        <end position="233"/>
    </location>
</feature>
<organism evidence="3 4">
    <name type="scientific">Arthrobacter jinronghuae</name>
    <dbReference type="NCBI Taxonomy" id="2964609"/>
    <lineage>
        <taxon>Bacteria</taxon>
        <taxon>Bacillati</taxon>
        <taxon>Actinomycetota</taxon>
        <taxon>Actinomycetes</taxon>
        <taxon>Micrococcales</taxon>
        <taxon>Micrococcaceae</taxon>
        <taxon>Arthrobacter</taxon>
    </lineage>
</organism>
<protein>
    <submittedName>
        <fullName evidence="3">Uncharacterized protein</fullName>
    </submittedName>
</protein>
<evidence type="ECO:0000256" key="1">
    <source>
        <dbReference type="SAM" id="MobiDB-lite"/>
    </source>
</evidence>
<keyword evidence="2" id="KW-1133">Transmembrane helix</keyword>
<name>A0ABT1NNP9_9MICC</name>
<dbReference type="Proteomes" id="UP001206924">
    <property type="component" value="Unassembled WGS sequence"/>
</dbReference>
<evidence type="ECO:0000313" key="3">
    <source>
        <dbReference type="EMBL" id="MCQ1949353.1"/>
    </source>
</evidence>
<feature type="compositionally biased region" description="Basic and acidic residues" evidence="1">
    <location>
        <begin position="347"/>
        <end position="357"/>
    </location>
</feature>
<keyword evidence="4" id="KW-1185">Reference proteome</keyword>